<dbReference type="PANTHER" id="PTHR10937:SF0">
    <property type="entry name" value="GLUTAMINE--FRUCTOSE-6-PHOSPHATE TRANSAMINASE (ISOMERIZING)"/>
    <property type="match status" value="1"/>
</dbReference>
<keyword evidence="9" id="KW-1185">Reference proteome</keyword>
<name>A0ABD2QHP3_9PLAT</name>
<evidence type="ECO:0000259" key="7">
    <source>
        <dbReference type="PROSITE" id="PS51278"/>
    </source>
</evidence>
<dbReference type="InterPro" id="IPR017932">
    <property type="entry name" value="GATase_2_dom"/>
</dbReference>
<comment type="catalytic activity">
    <reaction evidence="1">
        <text>D-fructose 6-phosphate + L-glutamine = D-glucosamine 6-phosphate + L-glutamate</text>
        <dbReference type="Rhea" id="RHEA:13237"/>
        <dbReference type="ChEBI" id="CHEBI:29985"/>
        <dbReference type="ChEBI" id="CHEBI:58359"/>
        <dbReference type="ChEBI" id="CHEBI:58725"/>
        <dbReference type="ChEBI" id="CHEBI:61527"/>
        <dbReference type="EC" id="2.6.1.16"/>
    </reaction>
</comment>
<gene>
    <name evidence="8" type="primary">GFPT2_1</name>
    <name evidence="8" type="ORF">Ciccas_002276</name>
</gene>
<dbReference type="Gene3D" id="3.60.20.10">
    <property type="entry name" value="Glutamine Phosphoribosylpyrophosphate, subunit 1, domain 1"/>
    <property type="match status" value="1"/>
</dbReference>
<dbReference type="FunFam" id="3.60.20.10:FF:000052">
    <property type="entry name" value="Glutamine--fructose-6-phosphate aminotransferase [isomerizing] 2"/>
    <property type="match status" value="1"/>
</dbReference>
<reference evidence="8 9" key="1">
    <citation type="submission" date="2024-11" db="EMBL/GenBank/DDBJ databases">
        <title>Adaptive evolution of stress response genes in parasites aligns with host niche diversity.</title>
        <authorList>
            <person name="Hahn C."/>
            <person name="Resl P."/>
        </authorList>
    </citation>
    <scope>NUCLEOTIDE SEQUENCE [LARGE SCALE GENOMIC DNA]</scope>
    <source>
        <strain evidence="8">EGGRZ-B1_66</strain>
        <tissue evidence="8">Body</tissue>
    </source>
</reference>
<dbReference type="CDD" id="cd00714">
    <property type="entry name" value="GFAT"/>
    <property type="match status" value="1"/>
</dbReference>
<sequence length="271" mass="30257">MCGIFAYLSYLTPTELDSVLETLLNGLKRLEYRGYDSAGLAVDLNDFTHILRSVGKVSNLEKVVAEFKKAKSTASLEKHVTTVAISHTRWATHGAPCEKNAHPHSSNDANEFSVVHNGILSNYKDLKAFLLNNGYQFESDTDTEVIPKLLYHIYRNWEDKSTLSFLNIVEQAVSQLEGSFALAIKSSHFPGEIVGARRGSPLLVGIKASDSVTINHIPVSYSNQKSTRYRNDSFKIVKHSEELNLEAGSRGIEYFLSSDARLVTDLLFEFH</sequence>
<dbReference type="InterPro" id="IPR047084">
    <property type="entry name" value="GFAT_N"/>
</dbReference>
<evidence type="ECO:0000256" key="2">
    <source>
        <dbReference type="ARBA" id="ARBA00004775"/>
    </source>
</evidence>
<evidence type="ECO:0000256" key="1">
    <source>
        <dbReference type="ARBA" id="ARBA00001031"/>
    </source>
</evidence>
<feature type="domain" description="Glutamine amidotransferase type-2" evidence="7">
    <location>
        <begin position="2"/>
        <end position="271"/>
    </location>
</feature>
<evidence type="ECO:0000256" key="3">
    <source>
        <dbReference type="ARBA" id="ARBA00012916"/>
    </source>
</evidence>
<dbReference type="SUPFAM" id="SSF56235">
    <property type="entry name" value="N-terminal nucleophile aminohydrolases (Ntn hydrolases)"/>
    <property type="match status" value="1"/>
</dbReference>
<dbReference type="Pfam" id="PF13522">
    <property type="entry name" value="GATase_6"/>
    <property type="match status" value="1"/>
</dbReference>
<dbReference type="Proteomes" id="UP001626550">
    <property type="component" value="Unassembled WGS sequence"/>
</dbReference>
<evidence type="ECO:0000313" key="8">
    <source>
        <dbReference type="EMBL" id="KAL3319049.1"/>
    </source>
</evidence>
<keyword evidence="6" id="KW-0315">Glutamine amidotransferase</keyword>
<protein>
    <recommendedName>
        <fullName evidence="3">glutamine--fructose-6-phosphate transaminase (isomerizing)</fullName>
        <ecNumber evidence="3">2.6.1.16</ecNumber>
    </recommendedName>
</protein>
<comment type="pathway">
    <text evidence="2">Nucleotide-sugar biosynthesis; UDP-N-acetyl-alpha-D-glucosamine biosynthesis; alpha-D-glucosamine 6-phosphate from D-fructose 6-phosphate: step 1/1.</text>
</comment>
<comment type="caution">
    <text evidence="8">The sequence shown here is derived from an EMBL/GenBank/DDBJ whole genome shotgun (WGS) entry which is preliminary data.</text>
</comment>
<evidence type="ECO:0000256" key="4">
    <source>
        <dbReference type="ARBA" id="ARBA00022576"/>
    </source>
</evidence>
<evidence type="ECO:0000256" key="5">
    <source>
        <dbReference type="ARBA" id="ARBA00022679"/>
    </source>
</evidence>
<dbReference type="PROSITE" id="PS51278">
    <property type="entry name" value="GATASE_TYPE_2"/>
    <property type="match status" value="1"/>
</dbReference>
<dbReference type="AlphaFoldDB" id="A0ABD2QHP3"/>
<dbReference type="InterPro" id="IPR029055">
    <property type="entry name" value="Ntn_hydrolases_N"/>
</dbReference>
<dbReference type="GO" id="GO:0004360">
    <property type="term" value="F:glutamine-fructose-6-phosphate transaminase (isomerizing) activity"/>
    <property type="evidence" value="ECO:0007669"/>
    <property type="project" value="UniProtKB-EC"/>
</dbReference>
<proteinExistence type="predicted"/>
<dbReference type="EMBL" id="JBJKFK010000175">
    <property type="protein sequence ID" value="KAL3319049.1"/>
    <property type="molecule type" value="Genomic_DNA"/>
</dbReference>
<evidence type="ECO:0000313" key="9">
    <source>
        <dbReference type="Proteomes" id="UP001626550"/>
    </source>
</evidence>
<dbReference type="EC" id="2.6.1.16" evidence="3"/>
<organism evidence="8 9">
    <name type="scientific">Cichlidogyrus casuarinus</name>
    <dbReference type="NCBI Taxonomy" id="1844966"/>
    <lineage>
        <taxon>Eukaryota</taxon>
        <taxon>Metazoa</taxon>
        <taxon>Spiralia</taxon>
        <taxon>Lophotrochozoa</taxon>
        <taxon>Platyhelminthes</taxon>
        <taxon>Monogenea</taxon>
        <taxon>Monopisthocotylea</taxon>
        <taxon>Dactylogyridea</taxon>
        <taxon>Ancyrocephalidae</taxon>
        <taxon>Cichlidogyrus</taxon>
    </lineage>
</organism>
<keyword evidence="4 8" id="KW-0032">Aminotransferase</keyword>
<accession>A0ABD2QHP3</accession>
<dbReference type="PANTHER" id="PTHR10937">
    <property type="entry name" value="GLUCOSAMINE--FRUCTOSE-6-PHOSPHATE AMINOTRANSFERASE, ISOMERIZING"/>
    <property type="match status" value="1"/>
</dbReference>
<keyword evidence="5" id="KW-0808">Transferase</keyword>
<evidence type="ECO:0000256" key="6">
    <source>
        <dbReference type="ARBA" id="ARBA00022962"/>
    </source>
</evidence>